<name>A0A2K2CZW6_BRADI</name>
<reference evidence="3" key="3">
    <citation type="submission" date="2018-08" db="UniProtKB">
        <authorList>
            <consortium name="EnsemblPlants"/>
        </authorList>
    </citation>
    <scope>IDENTIFICATION</scope>
    <source>
        <strain evidence="3">cv. Bd21</strain>
    </source>
</reference>
<dbReference type="EnsemblPlants" id="PNT67565">
    <property type="protein sequence ID" value="PNT67565"/>
    <property type="gene ID" value="BRADI_3g28991v3"/>
</dbReference>
<reference evidence="2 3" key="1">
    <citation type="journal article" date="2010" name="Nature">
        <title>Genome sequencing and analysis of the model grass Brachypodium distachyon.</title>
        <authorList>
            <consortium name="International Brachypodium Initiative"/>
        </authorList>
    </citation>
    <scope>NUCLEOTIDE SEQUENCE [LARGE SCALE GENOMIC DNA]</scope>
    <source>
        <strain evidence="2 3">Bd21</strain>
    </source>
</reference>
<dbReference type="EMBL" id="CM000882">
    <property type="protein sequence ID" value="PNT67565.1"/>
    <property type="molecule type" value="Genomic_DNA"/>
</dbReference>
<keyword evidence="4" id="KW-1185">Reference proteome</keyword>
<feature type="compositionally biased region" description="Basic residues" evidence="1">
    <location>
        <begin position="146"/>
        <end position="155"/>
    </location>
</feature>
<evidence type="ECO:0000313" key="3">
    <source>
        <dbReference type="EnsemblPlants" id="PNT67564"/>
    </source>
</evidence>
<gene>
    <name evidence="2" type="ORF">BRADI_3g28991v3</name>
</gene>
<dbReference type="EnsemblPlants" id="PNT67564">
    <property type="protein sequence ID" value="PNT67564"/>
    <property type="gene ID" value="BRADI_3g28991v3"/>
</dbReference>
<evidence type="ECO:0000256" key="1">
    <source>
        <dbReference type="SAM" id="MobiDB-lite"/>
    </source>
</evidence>
<dbReference type="InParanoid" id="A0A2K2CZW6"/>
<feature type="region of interest" description="Disordered" evidence="1">
    <location>
        <begin position="1"/>
        <end position="155"/>
    </location>
</feature>
<feature type="compositionally biased region" description="Low complexity" evidence="1">
    <location>
        <begin position="1"/>
        <end position="15"/>
    </location>
</feature>
<evidence type="ECO:0000313" key="4">
    <source>
        <dbReference type="Proteomes" id="UP000008810"/>
    </source>
</evidence>
<dbReference type="Gramene" id="PNT67565">
    <property type="protein sequence ID" value="PNT67565"/>
    <property type="gene ID" value="BRADI_3g28991v3"/>
</dbReference>
<reference evidence="2" key="2">
    <citation type="submission" date="2017-06" db="EMBL/GenBank/DDBJ databases">
        <title>WGS assembly of Brachypodium distachyon.</title>
        <authorList>
            <consortium name="The International Brachypodium Initiative"/>
            <person name="Lucas S."/>
            <person name="Harmon-Smith M."/>
            <person name="Lail K."/>
            <person name="Tice H."/>
            <person name="Grimwood J."/>
            <person name="Bruce D."/>
            <person name="Barry K."/>
            <person name="Shu S."/>
            <person name="Lindquist E."/>
            <person name="Wang M."/>
            <person name="Pitluck S."/>
            <person name="Vogel J.P."/>
            <person name="Garvin D.F."/>
            <person name="Mockler T.C."/>
            <person name="Schmutz J."/>
            <person name="Rokhsar D."/>
            <person name="Bevan M.W."/>
        </authorList>
    </citation>
    <scope>NUCLEOTIDE SEQUENCE</scope>
    <source>
        <strain evidence="2">Bd21</strain>
    </source>
</reference>
<dbReference type="EMBL" id="CM000882">
    <property type="protein sequence ID" value="PNT67564.1"/>
    <property type="molecule type" value="Genomic_DNA"/>
</dbReference>
<proteinExistence type="predicted"/>
<evidence type="ECO:0000313" key="2">
    <source>
        <dbReference type="EMBL" id="PNT67564.1"/>
    </source>
</evidence>
<accession>A0A2K2CZW6</accession>
<dbReference type="Gramene" id="PNT67564">
    <property type="protein sequence ID" value="PNT67564"/>
    <property type="gene ID" value="BRADI_3g28991v3"/>
</dbReference>
<feature type="compositionally biased region" description="Low complexity" evidence="1">
    <location>
        <begin position="32"/>
        <end position="51"/>
    </location>
</feature>
<dbReference type="AlphaFoldDB" id="A0A2K2CZW6"/>
<dbReference type="Proteomes" id="UP000008810">
    <property type="component" value="Chromosome 3"/>
</dbReference>
<feature type="compositionally biased region" description="Basic residues" evidence="1">
    <location>
        <begin position="65"/>
        <end position="87"/>
    </location>
</feature>
<protein>
    <submittedName>
        <fullName evidence="2 3">Uncharacterized protein</fullName>
    </submittedName>
</protein>
<feature type="compositionally biased region" description="Low complexity" evidence="1">
    <location>
        <begin position="91"/>
        <end position="110"/>
    </location>
</feature>
<organism evidence="2">
    <name type="scientific">Brachypodium distachyon</name>
    <name type="common">Purple false brome</name>
    <name type="synonym">Trachynia distachya</name>
    <dbReference type="NCBI Taxonomy" id="15368"/>
    <lineage>
        <taxon>Eukaryota</taxon>
        <taxon>Viridiplantae</taxon>
        <taxon>Streptophyta</taxon>
        <taxon>Embryophyta</taxon>
        <taxon>Tracheophyta</taxon>
        <taxon>Spermatophyta</taxon>
        <taxon>Magnoliopsida</taxon>
        <taxon>Liliopsida</taxon>
        <taxon>Poales</taxon>
        <taxon>Poaceae</taxon>
        <taxon>BOP clade</taxon>
        <taxon>Pooideae</taxon>
        <taxon>Stipodae</taxon>
        <taxon>Brachypodieae</taxon>
        <taxon>Brachypodium</taxon>
    </lineage>
</organism>
<sequence length="155" mass="16662">MATRRSPSSAASFHSSPEKLLAAKPQLRQTQRAPVRPRARCAPPRSPACRCSGRRTRRAAAPGRPPRRAARRCSGRRSKPPHAHRRSPCSPLRALRAATRPRAPPHAAALSREADGGAPGHGLTGGDAPRVHAGTTRPMEVNVGKGGRRRPTTRR</sequence>